<gene>
    <name evidence="2" type="ORF">BD289DRAFT_366372</name>
</gene>
<dbReference type="InterPro" id="IPR052895">
    <property type="entry name" value="HetReg/Transcr_Mod"/>
</dbReference>
<dbReference type="Proteomes" id="UP000241462">
    <property type="component" value="Unassembled WGS sequence"/>
</dbReference>
<dbReference type="Pfam" id="PF06985">
    <property type="entry name" value="HET"/>
    <property type="match status" value="1"/>
</dbReference>
<dbReference type="PANTHER" id="PTHR24148:SF64">
    <property type="entry name" value="HETEROKARYON INCOMPATIBILITY DOMAIN-CONTAINING PROTEIN"/>
    <property type="match status" value="1"/>
</dbReference>
<feature type="domain" description="Heterokaryon incompatibility" evidence="1">
    <location>
        <begin position="130"/>
        <end position="259"/>
    </location>
</feature>
<protein>
    <recommendedName>
        <fullName evidence="1">Heterokaryon incompatibility domain-containing protein</fullName>
    </recommendedName>
</protein>
<organism evidence="2 3">
    <name type="scientific">Coniella lustricola</name>
    <dbReference type="NCBI Taxonomy" id="2025994"/>
    <lineage>
        <taxon>Eukaryota</taxon>
        <taxon>Fungi</taxon>
        <taxon>Dikarya</taxon>
        <taxon>Ascomycota</taxon>
        <taxon>Pezizomycotina</taxon>
        <taxon>Sordariomycetes</taxon>
        <taxon>Sordariomycetidae</taxon>
        <taxon>Diaporthales</taxon>
        <taxon>Schizoparmaceae</taxon>
        <taxon>Coniella</taxon>
    </lineage>
</organism>
<proteinExistence type="predicted"/>
<sequence length="368" mass="41650">MALDLRGLEHKPISLAKKEIRLLEIYTAHDVLEPISSRLATYKITPELEYIGLCALLRDEENPGTEKIWVNGSKVTIPRTVGQALRHVRGLFLSQKAAQATAGGGPAWLQNFVRGFRYLLPDEASRAGRDAPLRVWLDCICIDPRNAAETENRRAHVALAYESAKMTIGWLGMKDPTSDLAISTVRELEQRFPPHFGDPQDKIDHPENYSPIMRFLTPFGPTWEADSKVNGSRERGPVFIAVRNFVNRPFFTRQWILEELTLSSFPAFLLGDEIISWRQLLVWNRVEGKSCSSLNHAMRMFVLLRTIKSADPCLITSVEFEKAGCEGFSKETFEAIKALPKMDFGVIFTLLDAFERRRSHAGPRVPWG</sequence>
<name>A0A2T3AB76_9PEZI</name>
<evidence type="ECO:0000313" key="2">
    <source>
        <dbReference type="EMBL" id="PSR90339.1"/>
    </source>
</evidence>
<dbReference type="InParanoid" id="A0A2T3AB76"/>
<evidence type="ECO:0000259" key="1">
    <source>
        <dbReference type="Pfam" id="PF06985"/>
    </source>
</evidence>
<dbReference type="OrthoDB" id="5386682at2759"/>
<reference evidence="2 3" key="1">
    <citation type="journal article" date="2018" name="Mycol. Prog.">
        <title>Coniella lustricola, a new species from submerged detritus.</title>
        <authorList>
            <person name="Raudabaugh D.B."/>
            <person name="Iturriaga T."/>
            <person name="Carver A."/>
            <person name="Mondo S."/>
            <person name="Pangilinan J."/>
            <person name="Lipzen A."/>
            <person name="He G."/>
            <person name="Amirebrahimi M."/>
            <person name="Grigoriev I.V."/>
            <person name="Miller A.N."/>
        </authorList>
    </citation>
    <scope>NUCLEOTIDE SEQUENCE [LARGE SCALE GENOMIC DNA]</scope>
    <source>
        <strain evidence="2 3">B22-T-1</strain>
    </source>
</reference>
<dbReference type="EMBL" id="KZ678421">
    <property type="protein sequence ID" value="PSR90339.1"/>
    <property type="molecule type" value="Genomic_DNA"/>
</dbReference>
<accession>A0A2T3AB76</accession>
<dbReference type="AlphaFoldDB" id="A0A2T3AB76"/>
<dbReference type="InterPro" id="IPR010730">
    <property type="entry name" value="HET"/>
</dbReference>
<keyword evidence="3" id="KW-1185">Reference proteome</keyword>
<dbReference type="PANTHER" id="PTHR24148">
    <property type="entry name" value="ANKYRIN REPEAT DOMAIN-CONTAINING PROTEIN 39 HOMOLOG-RELATED"/>
    <property type="match status" value="1"/>
</dbReference>
<evidence type="ECO:0000313" key="3">
    <source>
        <dbReference type="Proteomes" id="UP000241462"/>
    </source>
</evidence>